<dbReference type="OrthoDB" id="9805604at2"/>
<dbReference type="GO" id="GO:0016788">
    <property type="term" value="F:hydrolase activity, acting on ester bonds"/>
    <property type="evidence" value="ECO:0007669"/>
    <property type="project" value="InterPro"/>
</dbReference>
<dbReference type="AlphaFoldDB" id="A0A559K0F9"/>
<dbReference type="InterPro" id="IPR010023">
    <property type="entry name" value="KdsC_fam"/>
</dbReference>
<keyword evidence="4 7" id="KW-0479">Metal-binding</keyword>
<dbReference type="SFLD" id="SFLDG01138">
    <property type="entry name" value="C1.6.2:_Deoxy-d-mannose-octulo"/>
    <property type="match status" value="1"/>
</dbReference>
<dbReference type="InterPro" id="IPR006549">
    <property type="entry name" value="HAD-SF_hydro_IIIA"/>
</dbReference>
<evidence type="ECO:0000256" key="7">
    <source>
        <dbReference type="PIRSR" id="PIRSR006118-2"/>
    </source>
</evidence>
<evidence type="ECO:0000256" key="4">
    <source>
        <dbReference type="ARBA" id="ARBA00022723"/>
    </source>
</evidence>
<evidence type="ECO:0000256" key="3">
    <source>
        <dbReference type="ARBA" id="ARBA00011881"/>
    </source>
</evidence>
<proteinExistence type="inferred from homology"/>
<evidence type="ECO:0000256" key="6">
    <source>
        <dbReference type="ARBA" id="ARBA00022842"/>
    </source>
</evidence>
<dbReference type="RefSeq" id="WP_144853824.1">
    <property type="nucleotide sequence ID" value="NZ_VNJI01000054.1"/>
</dbReference>
<dbReference type="PANTHER" id="PTHR21485">
    <property type="entry name" value="HAD SUPERFAMILY MEMBERS CMAS AND KDSC"/>
    <property type="match status" value="1"/>
</dbReference>
<dbReference type="GO" id="GO:0046872">
    <property type="term" value="F:metal ion binding"/>
    <property type="evidence" value="ECO:0007669"/>
    <property type="project" value="UniProtKB-KW"/>
</dbReference>
<keyword evidence="9" id="KW-1185">Reference proteome</keyword>
<feature type="binding site" evidence="7">
    <location>
        <position position="16"/>
    </location>
    <ligand>
        <name>Mg(2+)</name>
        <dbReference type="ChEBI" id="CHEBI:18420"/>
    </ligand>
</feature>
<evidence type="ECO:0000256" key="2">
    <source>
        <dbReference type="ARBA" id="ARBA00005893"/>
    </source>
</evidence>
<dbReference type="Pfam" id="PF08282">
    <property type="entry name" value="Hydrolase_3"/>
    <property type="match status" value="1"/>
</dbReference>
<dbReference type="SFLD" id="SFLDS00003">
    <property type="entry name" value="Haloacid_Dehalogenase"/>
    <property type="match status" value="1"/>
</dbReference>
<reference evidence="8 9" key="1">
    <citation type="submission" date="2019-07" db="EMBL/GenBank/DDBJ databases">
        <authorList>
            <person name="Kim J."/>
        </authorList>
    </citation>
    <scope>NUCLEOTIDE SEQUENCE [LARGE SCALE GENOMIC DNA]</scope>
    <source>
        <strain evidence="8 9">JC52</strain>
    </source>
</reference>
<comment type="cofactor">
    <cofactor evidence="1 7">
        <name>Mg(2+)</name>
        <dbReference type="ChEBI" id="CHEBI:18420"/>
    </cofactor>
</comment>
<dbReference type="SFLD" id="SFLDG01136">
    <property type="entry name" value="C1.6:_Phosphoserine_Phosphatas"/>
    <property type="match status" value="1"/>
</dbReference>
<dbReference type="FunFam" id="3.40.50.1000:FF:000029">
    <property type="entry name" value="3-deoxy-D-manno-octulosonate 8-phosphate phosphatase KdsC"/>
    <property type="match status" value="1"/>
</dbReference>
<keyword evidence="5 8" id="KW-0378">Hydrolase</keyword>
<dbReference type="NCBIfam" id="TIGR01670">
    <property type="entry name" value="KdsC-phosphatas"/>
    <property type="match status" value="1"/>
</dbReference>
<evidence type="ECO:0000313" key="8">
    <source>
        <dbReference type="EMBL" id="TVY05639.1"/>
    </source>
</evidence>
<dbReference type="EMBL" id="VNJI01000054">
    <property type="protein sequence ID" value="TVY05639.1"/>
    <property type="molecule type" value="Genomic_DNA"/>
</dbReference>
<keyword evidence="6 7" id="KW-0460">Magnesium</keyword>
<dbReference type="PIRSF" id="PIRSF006118">
    <property type="entry name" value="KDO8-P_Ptase"/>
    <property type="match status" value="1"/>
</dbReference>
<dbReference type="InterPro" id="IPR036412">
    <property type="entry name" value="HAD-like_sf"/>
</dbReference>
<gene>
    <name evidence="8" type="ORF">FPZ49_29125</name>
</gene>
<feature type="binding site" evidence="7">
    <location>
        <position position="109"/>
    </location>
    <ligand>
        <name>Mg(2+)</name>
        <dbReference type="ChEBI" id="CHEBI:18420"/>
    </ligand>
</feature>
<organism evidence="8 9">
    <name type="scientific">Paenibacillus cremeus</name>
    <dbReference type="NCBI Taxonomy" id="2163881"/>
    <lineage>
        <taxon>Bacteria</taxon>
        <taxon>Bacillati</taxon>
        <taxon>Bacillota</taxon>
        <taxon>Bacilli</taxon>
        <taxon>Bacillales</taxon>
        <taxon>Paenibacillaceae</taxon>
        <taxon>Paenibacillus</taxon>
    </lineage>
</organism>
<evidence type="ECO:0000256" key="5">
    <source>
        <dbReference type="ARBA" id="ARBA00022801"/>
    </source>
</evidence>
<accession>A0A559K0F9</accession>
<dbReference type="CDD" id="cd01630">
    <property type="entry name" value="HAD_KDO-like"/>
    <property type="match status" value="1"/>
</dbReference>
<dbReference type="Gene3D" id="3.40.50.1000">
    <property type="entry name" value="HAD superfamily/HAD-like"/>
    <property type="match status" value="1"/>
</dbReference>
<evidence type="ECO:0000313" key="9">
    <source>
        <dbReference type="Proteomes" id="UP000317036"/>
    </source>
</evidence>
<sequence length="159" mass="17773">MIKEKDLSKIKMLVMDVDGTLTDGKIYVSGNGEVFKAFNVKDGYRLINLKQYNIIPVIITAKKSEIVAKRAAELKIEEVYQGVDNKRRVLDEVMNKYQLSYENVAYIGDDVNDMDCMKVCYLKACPADAINEVIGAVDYVCTANGGNGAVREFIDLIVM</sequence>
<dbReference type="PANTHER" id="PTHR21485:SF3">
    <property type="entry name" value="N-ACYLNEURAMINATE CYTIDYLYLTRANSFERASE"/>
    <property type="match status" value="1"/>
</dbReference>
<feature type="binding site" evidence="7">
    <location>
        <position position="18"/>
    </location>
    <ligand>
        <name>substrate</name>
    </ligand>
</feature>
<comment type="caution">
    <text evidence="8">The sequence shown here is derived from an EMBL/GenBank/DDBJ whole genome shotgun (WGS) entry which is preliminary data.</text>
</comment>
<dbReference type="GO" id="GO:0008781">
    <property type="term" value="F:N-acylneuraminate cytidylyltransferase activity"/>
    <property type="evidence" value="ECO:0007669"/>
    <property type="project" value="TreeGrafter"/>
</dbReference>
<comment type="similarity">
    <text evidence="2">Belongs to the KdsC family.</text>
</comment>
<name>A0A559K0F9_9BACL</name>
<dbReference type="Proteomes" id="UP000317036">
    <property type="component" value="Unassembled WGS sequence"/>
</dbReference>
<dbReference type="InterPro" id="IPR050793">
    <property type="entry name" value="CMP-NeuNAc_synthase"/>
</dbReference>
<evidence type="ECO:0000256" key="1">
    <source>
        <dbReference type="ARBA" id="ARBA00001946"/>
    </source>
</evidence>
<dbReference type="InterPro" id="IPR023214">
    <property type="entry name" value="HAD_sf"/>
</dbReference>
<dbReference type="SUPFAM" id="SSF56784">
    <property type="entry name" value="HAD-like"/>
    <property type="match status" value="1"/>
</dbReference>
<dbReference type="NCBIfam" id="TIGR01662">
    <property type="entry name" value="HAD-SF-IIIA"/>
    <property type="match status" value="1"/>
</dbReference>
<protein>
    <submittedName>
        <fullName evidence="8">HAD-IIIA family hydrolase</fullName>
    </submittedName>
</protein>
<comment type="subunit">
    <text evidence="3">Homotetramer.</text>
</comment>